<feature type="region of interest" description="Disordered" evidence="14">
    <location>
        <begin position="669"/>
        <end position="707"/>
    </location>
</feature>
<feature type="DNA-binding region" description="Homeobox" evidence="12">
    <location>
        <begin position="1850"/>
        <end position="1909"/>
    </location>
</feature>
<feature type="DNA-binding region" description="Homeobox" evidence="12">
    <location>
        <begin position="1590"/>
        <end position="1649"/>
    </location>
</feature>
<feature type="region of interest" description="Disordered" evidence="14">
    <location>
        <begin position="336"/>
        <end position="421"/>
    </location>
</feature>
<evidence type="ECO:0000313" key="19">
    <source>
        <dbReference type="RefSeq" id="XP_023562729.1"/>
    </source>
</evidence>
<dbReference type="PANTHER" id="PTHR45891:SF1">
    <property type="entry name" value="ZINC FINGER HOMEOBOX PROTEIN 2"/>
    <property type="match status" value="1"/>
</dbReference>
<dbReference type="Pfam" id="PF00046">
    <property type="entry name" value="Homeodomain"/>
    <property type="match status" value="3"/>
</dbReference>
<organism evidence="17 19">
    <name type="scientific">Octodon degus</name>
    <name type="common">Degu</name>
    <name type="synonym">Sciurus degus</name>
    <dbReference type="NCBI Taxonomy" id="10160"/>
    <lineage>
        <taxon>Eukaryota</taxon>
        <taxon>Metazoa</taxon>
        <taxon>Chordata</taxon>
        <taxon>Craniata</taxon>
        <taxon>Vertebrata</taxon>
        <taxon>Euteleostomi</taxon>
        <taxon>Mammalia</taxon>
        <taxon>Eutheria</taxon>
        <taxon>Euarchontoglires</taxon>
        <taxon>Glires</taxon>
        <taxon>Rodentia</taxon>
        <taxon>Hystricomorpha</taxon>
        <taxon>Octodontidae</taxon>
        <taxon>Octodon</taxon>
    </lineage>
</organism>
<feature type="DNA-binding region" description="Homeobox" evidence="12">
    <location>
        <begin position="2058"/>
        <end position="2117"/>
    </location>
</feature>
<keyword evidence="10 12" id="KW-0539">Nucleus</keyword>
<evidence type="ECO:0000256" key="11">
    <source>
        <dbReference type="PROSITE-ProRule" id="PRU00042"/>
    </source>
</evidence>
<evidence type="ECO:0000313" key="17">
    <source>
        <dbReference type="Proteomes" id="UP000515203"/>
    </source>
</evidence>
<dbReference type="PROSITE" id="PS50157">
    <property type="entry name" value="ZINC_FINGER_C2H2_2"/>
    <property type="match status" value="5"/>
</dbReference>
<feature type="domain" description="C2H2-type" evidence="16">
    <location>
        <begin position="1243"/>
        <end position="1272"/>
    </location>
</feature>
<dbReference type="PROSITE" id="PS00028">
    <property type="entry name" value="ZINC_FINGER_C2H2_1"/>
    <property type="match status" value="8"/>
</dbReference>
<keyword evidence="8 12" id="KW-0371">Homeobox</keyword>
<dbReference type="InterPro" id="IPR013087">
    <property type="entry name" value="Znf_C2H2_type"/>
</dbReference>
<feature type="region of interest" description="Disordered" evidence="14">
    <location>
        <begin position="1905"/>
        <end position="1928"/>
    </location>
</feature>
<feature type="compositionally biased region" description="Polar residues" evidence="14">
    <location>
        <begin position="1"/>
        <end position="13"/>
    </location>
</feature>
<gene>
    <name evidence="18 19" type="primary">Zfhx2</name>
</gene>
<dbReference type="GO" id="GO:0008270">
    <property type="term" value="F:zinc ion binding"/>
    <property type="evidence" value="ECO:0007669"/>
    <property type="project" value="UniProtKB-KW"/>
</dbReference>
<evidence type="ECO:0000256" key="5">
    <source>
        <dbReference type="ARBA" id="ARBA00022833"/>
    </source>
</evidence>
<feature type="region of interest" description="Disordered" evidence="14">
    <location>
        <begin position="2186"/>
        <end position="2206"/>
    </location>
</feature>
<feature type="compositionally biased region" description="Pro residues" evidence="14">
    <location>
        <begin position="1985"/>
        <end position="1997"/>
    </location>
</feature>
<feature type="compositionally biased region" description="Low complexity" evidence="14">
    <location>
        <begin position="27"/>
        <end position="36"/>
    </location>
</feature>
<sequence>MATLNSASTAGTTPSPGHNAPSPPPDTSSSSSPSDPVTKDPPAAPSTSESMRPSELGGQPLESGCDLIPLKEIEEPQEEPGYGGFTPKDLGVEKDKEQEQEEEGLPPMDLSNHLFFSAGGEAYLAAKQSLPGSNDFLLPKGFPWGEAGIKEEPSLPLLAHPTPTHLTALHIQHGFDPVQGFSSSDQILSHDTSAPSPAACEGRDGAFWSYQLAPNPPGDPKDGPMGSIGGDHRALFWFCLQCRLGFSRPQAFMGHTQSHGVKLTPTQYQGLLNSPAVLQEGDQGCTALISFLEPKSLACPPLDNSSTVNMEAKAAQTEDAPPEAEVQALLPTEEVMALSPPSPPTTPATWDPSPTQAKESPVAAGEAGPDWFPEVQEDGGLCPPLNQSSPTSKEGGTVPPPGGSPEDPNDPPQPYRLTDDYTPAPAAFQGLSLSSHMSLLHSRNSCKTLKCPKCNWHYKYQQTLDVHMREKHPESNSHCSYCSAGGAHPRLARGESYNCGYKPYRCDVCNYSTTTKGNLSIHMQSDKHLANLQGFQAGPGGQGSPPEASLPSSAGDKESKTKSSWQCKVCSYETNISRNLRIHMTSEKHMQNVLMLHQGLPLGLAPGLVGPGPPPPPGAPPTNPPELFQYFGPQALGQPQTSMPGPGLRPDKPLEAQLLLNGFHHLGAPTRKFPTPAPGSLSPEAHLPPSQLLGSSSDGLSTSPPPDDSPSLKVFRCLVCQAFSTDSLELLLYHCSVGRSLPEAEWKEVAGDTHRCKLCCYGTQLKANFQLHLKTDKHAQKYQLAAHLREGGGAMGTPSPVPLGDGTPYGSISPLHLRCNICDFESNSKEKMQLHARGSTHEENSQIYKFLLEMEGAEAGAELGLYRCLLCAWETPSRLAVLQHLRAPAHRDAQAQRRLQLLQNGPAAEEGLSALQSILSFSHGQLQTPGKAPVTPLAEPPTLEKDSQNKTEQLASEEAENRTGPSRESAHQTMVYCCPYCSFLSPESDQVRAHTLSQHAVQPKYRCPLCQEQLVGRPALHFHLSHLHNVVPECVEKLLLVATTVEMTFPTKVLPGPSLSPLEDSPEAPTPGPEPTPIRDQVAGPNLTSDASQDPPPEPPLAPAEAPDKPLGSPEQPSSPAPSPVPQPDTQAEEIALPPTMAEEEDGSMGESRSAEPTPADSRHPLTYRKTTNFALDKFLDPARPYKCTVCKESFTQKNILLVHYNSVSHLHKMKKAAIDPSGPARGEAGAPPTTTTATDKPFKCTVCRVSYNQSSTLEIHMRSVLHQTRSRGARTDAKADGPERGQEEPRESETEGEVGTEKKSPDPSGFISGLPFLSPPPPPLDLHRFPAPIFTPPVLPPFPLVQESLLKLQQQQLLLPFYLHDLKMGPKLALAGPAPMLSLPAVTPPPPPQPPKSELAEQEWDRPILAEEGNEAGPSSPPHPSPNEATRTAAKALLENFGFELVIQYNEGKQAVPPPPTPPPPEALGNGGKLACGACGKLFSNMLILKTHEEHVHRRFLPFEALSRYAAQFRKSYDSLYPPPVEPPKLPNGSLESPVPQLGPPFLLSEPEAGGSHAPEEQSRAGGCWPMEDEENSRGNLPPLAPAGRRFSRTKFTEFQTQALQSFFETSAYPKDGEVERLASLLGLASRVVVVWFQNARQKARKNACEGGPVPTGGGTGGASGCRRCHTTFSCVFELVRHLKKCYDDQTPEEEEAERREEEEEVEEDDAEEERSLEAPKGPKGPSPEPPEVEELSQAEAAKPGSKEPEGKSPPSPSPAHTCEQCAISFPSQDLLTSHRRLHFLPSVQPSAPPQLLDVPLLVFGEQNPLVAGTPPVPGPPLKRKHEDGSLSPTGSEAGGGADGDPPRDKRLRTTILPEQLEILYRWYMQDSNPTRKMLDCISEEVGLKKRVVQVWFQNTRARERKGQFRSTPGGIPSPAVKSTITSTPAPFPKFNLLLGKVDDGTGKEVPKREAPVFPYPMATPGAGPLPFLPPEKEASTSTPEPPLSLPPPPPPSEDEGPEESSKASPESEACSPSAGDLSDSSASSLAEPESPGAGGTSGGPGGGNGVPDGMGQRRYRTQMSSLQLKIMKACYEAYRTPTMQECEVLGEEIGLPKRVIQVWFQNARAKEKKAKLQGMAVGGNGGNSEGPLAAQRTDCPYCDVKYDFYVSCRGHLFSRQHLAKLKEAVRAQLKSESKCYDLAPAPEATPAPKAPPAATPASMPLGAPSALPRLAPVLLSGPALAQPPLGSLAPFNSGPAASSGLLSLATSVLPATTVVQTAGPGRPLPQRPVPDQTNTSTASTTDPVSGPPTEPSGNKVSGEQKPLPAPTSSSTDALKNLKALKATVPALLGGQFLPFPLPPAGGAAPPAVFGPQLQGAYFQQLYGMKKGLFPMNPVIPQTLIGLLPNALLHPPPQPPEPTATAPPKPPELPAPGEGEAGEADELLTGTTGISTVDVTHRYLCRQCKMAFDGEAPATAHQRSFCFFGRGSGGSVPPPLRVPICTYHCLACEVLLSGREALASHLRSSAHRRKAAPPPGGPPITVTNTATAAPAAVAFAKEEARLPHTDSNPKTTTTSTLVAL</sequence>
<feature type="region of interest" description="Disordered" evidence="14">
    <location>
        <begin position="1219"/>
        <end position="1240"/>
    </location>
</feature>
<dbReference type="GO" id="GO:0030534">
    <property type="term" value="P:adult behavior"/>
    <property type="evidence" value="ECO:0007669"/>
    <property type="project" value="Ensembl"/>
</dbReference>
<dbReference type="SMART" id="SM00355">
    <property type="entry name" value="ZnF_C2H2"/>
    <property type="match status" value="15"/>
</dbReference>
<evidence type="ECO:0000256" key="10">
    <source>
        <dbReference type="ARBA" id="ARBA00023242"/>
    </source>
</evidence>
<feature type="region of interest" description="Disordered" evidence="14">
    <location>
        <begin position="533"/>
        <end position="560"/>
    </location>
</feature>
<name>A0A6P6DRJ8_OCTDE</name>
<dbReference type="GO" id="GO:0000978">
    <property type="term" value="F:RNA polymerase II cis-regulatory region sequence-specific DNA binding"/>
    <property type="evidence" value="ECO:0007669"/>
    <property type="project" value="TreeGrafter"/>
</dbReference>
<evidence type="ECO:0000256" key="14">
    <source>
        <dbReference type="SAM" id="MobiDB-lite"/>
    </source>
</evidence>
<protein>
    <submittedName>
        <fullName evidence="18 19">Zinc finger homeobox protein 2</fullName>
    </submittedName>
</protein>
<evidence type="ECO:0000256" key="13">
    <source>
        <dbReference type="RuleBase" id="RU000682"/>
    </source>
</evidence>
<feature type="domain" description="C2H2-type" evidence="16">
    <location>
        <begin position="1186"/>
        <end position="1217"/>
    </location>
</feature>
<feature type="compositionally biased region" description="Basic and acidic residues" evidence="14">
    <location>
        <begin position="1947"/>
        <end position="1956"/>
    </location>
</feature>
<feature type="compositionally biased region" description="Low complexity" evidence="14">
    <location>
        <begin position="687"/>
        <end position="702"/>
    </location>
</feature>
<dbReference type="InterPro" id="IPR036236">
    <property type="entry name" value="Znf_C2H2_sf"/>
</dbReference>
<comment type="subcellular location">
    <subcellularLocation>
        <location evidence="1 12 13">Nucleus</location>
    </subcellularLocation>
</comment>
<dbReference type="OMA" id="PDTHLPQ"/>
<feature type="region of interest" description="Disordered" evidence="14">
    <location>
        <begin position="1412"/>
        <end position="1431"/>
    </location>
</feature>
<dbReference type="OrthoDB" id="6417226at2759"/>
<feature type="region of interest" description="Disordered" evidence="14">
    <location>
        <begin position="2392"/>
        <end position="2424"/>
    </location>
</feature>
<reference evidence="18 19" key="1">
    <citation type="submission" date="2025-04" db="UniProtKB">
        <authorList>
            <consortium name="RefSeq"/>
        </authorList>
    </citation>
    <scope>IDENTIFICATION</scope>
</reference>
<dbReference type="InterPro" id="IPR017970">
    <property type="entry name" value="Homeobox_CS"/>
</dbReference>
<dbReference type="FunFam" id="3.30.160.60:FF:000446">
    <property type="entry name" value="Zinc finger protein"/>
    <property type="match status" value="1"/>
</dbReference>
<dbReference type="GO" id="GO:0005634">
    <property type="term" value="C:nucleus"/>
    <property type="evidence" value="ECO:0007669"/>
    <property type="project" value="UniProtKB-SubCell"/>
</dbReference>
<feature type="region of interest" description="Disordered" evidence="14">
    <location>
        <begin position="1947"/>
        <end position="2058"/>
    </location>
</feature>
<feature type="region of interest" description="Disordered" evidence="14">
    <location>
        <begin position="1812"/>
        <end position="1853"/>
    </location>
</feature>
<feature type="compositionally biased region" description="Low complexity" evidence="14">
    <location>
        <begin position="1103"/>
        <end position="1116"/>
    </location>
</feature>
<feature type="domain" description="Homeobox" evidence="15">
    <location>
        <begin position="1848"/>
        <end position="1908"/>
    </location>
</feature>
<keyword evidence="5" id="KW-0862">Zinc</keyword>
<dbReference type="SMART" id="SM00451">
    <property type="entry name" value="ZnF_U1"/>
    <property type="match status" value="6"/>
</dbReference>
<evidence type="ECO:0000313" key="18">
    <source>
        <dbReference type="RefSeq" id="XP_004646725.1"/>
    </source>
</evidence>
<feature type="domain" description="C2H2-type" evidence="16">
    <location>
        <begin position="1762"/>
        <end position="1784"/>
    </location>
</feature>
<dbReference type="FunFam" id="1.10.10.60:FF:000058">
    <property type="entry name" value="zinc finger homeobox protein 4"/>
    <property type="match status" value="1"/>
</dbReference>
<feature type="compositionally biased region" description="Low complexity" evidence="14">
    <location>
        <begin position="2556"/>
        <end position="2565"/>
    </location>
</feature>
<feature type="compositionally biased region" description="Pro residues" evidence="14">
    <location>
        <begin position="2395"/>
        <end position="2415"/>
    </location>
</feature>
<feature type="compositionally biased region" description="Low complexity" evidence="14">
    <location>
        <begin position="2008"/>
        <end position="2037"/>
    </location>
</feature>
<dbReference type="PROSITE" id="PS00027">
    <property type="entry name" value="HOMEOBOX_1"/>
    <property type="match status" value="1"/>
</dbReference>
<feature type="region of interest" description="Disordered" evidence="14">
    <location>
        <begin position="1522"/>
        <end position="1568"/>
    </location>
</feature>
<dbReference type="InterPro" id="IPR051968">
    <property type="entry name" value="ZnFinger_Homeobox_TR"/>
</dbReference>
<feature type="domain" description="Homeobox" evidence="15">
    <location>
        <begin position="2056"/>
        <end position="2116"/>
    </location>
</feature>
<feature type="region of interest" description="Disordered" evidence="14">
    <location>
        <begin position="925"/>
        <end position="968"/>
    </location>
</feature>
<keyword evidence="4 11" id="KW-0863">Zinc-finger</keyword>
<dbReference type="InterPro" id="IPR001356">
    <property type="entry name" value="HD"/>
</dbReference>
<evidence type="ECO:0000259" key="16">
    <source>
        <dbReference type="PROSITE" id="PS50157"/>
    </source>
</evidence>
<keyword evidence="9" id="KW-0804">Transcription</keyword>
<keyword evidence="6" id="KW-0805">Transcription regulation</keyword>
<feature type="region of interest" description="Disordered" evidence="14">
    <location>
        <begin position="1263"/>
        <end position="1320"/>
    </location>
</feature>
<dbReference type="Gene3D" id="1.10.10.60">
    <property type="entry name" value="Homeodomain-like"/>
    <property type="match status" value="3"/>
</dbReference>
<dbReference type="GeneID" id="101591112"/>
<feature type="compositionally biased region" description="Low complexity" evidence="14">
    <location>
        <begin position="1221"/>
        <end position="1239"/>
    </location>
</feature>
<keyword evidence="7 12" id="KW-0238">DNA-binding</keyword>
<dbReference type="CTD" id="85446"/>
<dbReference type="PROSITE" id="PS50071">
    <property type="entry name" value="HOMEOBOX_2"/>
    <property type="match status" value="3"/>
</dbReference>
<feature type="compositionally biased region" description="Gly residues" evidence="14">
    <location>
        <begin position="2038"/>
        <end position="2054"/>
    </location>
</feature>
<evidence type="ECO:0000256" key="1">
    <source>
        <dbReference type="ARBA" id="ARBA00004123"/>
    </source>
</evidence>
<evidence type="ECO:0000256" key="12">
    <source>
        <dbReference type="PROSITE-ProRule" id="PRU00108"/>
    </source>
</evidence>
<evidence type="ECO:0000256" key="8">
    <source>
        <dbReference type="ARBA" id="ARBA00023155"/>
    </source>
</evidence>
<feature type="region of interest" description="Disordered" evidence="14">
    <location>
        <begin position="606"/>
        <end position="653"/>
    </location>
</feature>
<dbReference type="Pfam" id="PF24056">
    <property type="entry name" value="zf-C2H2_ZFHX3"/>
    <property type="match status" value="1"/>
</dbReference>
<accession>A0A6P6DRJ8</accession>
<feature type="domain" description="C2H2-type" evidence="16">
    <location>
        <begin position="449"/>
        <end position="477"/>
    </location>
</feature>
<evidence type="ECO:0000256" key="4">
    <source>
        <dbReference type="ARBA" id="ARBA00022771"/>
    </source>
</evidence>
<dbReference type="InterPro" id="IPR009057">
    <property type="entry name" value="Homeodomain-like_sf"/>
</dbReference>
<dbReference type="RefSeq" id="XP_004646725.1">
    <property type="nucleotide sequence ID" value="XM_004646668.2"/>
</dbReference>
<feature type="compositionally biased region" description="Pro residues" evidence="14">
    <location>
        <begin position="1117"/>
        <end position="1127"/>
    </location>
</feature>
<feature type="region of interest" description="Disordered" evidence="14">
    <location>
        <begin position="1053"/>
        <end position="1168"/>
    </location>
</feature>
<feature type="domain" description="C2H2-type" evidence="16">
    <location>
        <begin position="1475"/>
        <end position="1503"/>
    </location>
</feature>
<dbReference type="GO" id="GO:0000981">
    <property type="term" value="F:DNA-binding transcription factor activity, RNA polymerase II-specific"/>
    <property type="evidence" value="ECO:0007669"/>
    <property type="project" value="InterPro"/>
</dbReference>
<dbReference type="PANTHER" id="PTHR45891">
    <property type="entry name" value="ZINC FINGER HOMEOBOX PROTEIN"/>
    <property type="match status" value="1"/>
</dbReference>
<keyword evidence="2" id="KW-0479">Metal-binding</keyword>
<feature type="domain" description="Homeobox" evidence="15">
    <location>
        <begin position="1588"/>
        <end position="1648"/>
    </location>
</feature>
<proteinExistence type="predicted"/>
<evidence type="ECO:0000256" key="9">
    <source>
        <dbReference type="ARBA" id="ARBA00023163"/>
    </source>
</evidence>
<dbReference type="GO" id="GO:0045664">
    <property type="term" value="P:regulation of neuron differentiation"/>
    <property type="evidence" value="ECO:0007669"/>
    <property type="project" value="TreeGrafter"/>
</dbReference>
<feature type="compositionally biased region" description="Pro residues" evidence="14">
    <location>
        <begin position="1522"/>
        <end position="1531"/>
    </location>
</feature>
<dbReference type="SMART" id="SM00389">
    <property type="entry name" value="HOX"/>
    <property type="match status" value="3"/>
</dbReference>
<feature type="region of interest" description="Disordered" evidence="14">
    <location>
        <begin position="2543"/>
        <end position="2565"/>
    </location>
</feature>
<evidence type="ECO:0000256" key="3">
    <source>
        <dbReference type="ARBA" id="ARBA00022737"/>
    </source>
</evidence>
<feature type="compositionally biased region" description="Acidic residues" evidence="14">
    <location>
        <begin position="1691"/>
        <end position="1716"/>
    </location>
</feature>
<dbReference type="RefSeq" id="XP_023562729.1">
    <property type="nucleotide sequence ID" value="XM_023706961.1"/>
</dbReference>
<feature type="region of interest" description="Disordered" evidence="14">
    <location>
        <begin position="2509"/>
        <end position="2528"/>
    </location>
</feature>
<keyword evidence="17" id="KW-1185">Reference proteome</keyword>
<dbReference type="Proteomes" id="UP000515203">
    <property type="component" value="Unplaced"/>
</dbReference>
<evidence type="ECO:0000256" key="7">
    <source>
        <dbReference type="ARBA" id="ARBA00023125"/>
    </source>
</evidence>
<dbReference type="FunFam" id="3.30.160.60:FF:000317">
    <property type="entry name" value="zinc finger homeobox protein 3"/>
    <property type="match status" value="1"/>
</dbReference>
<feature type="compositionally biased region" description="Pro residues" evidence="14">
    <location>
        <begin position="2189"/>
        <end position="2200"/>
    </location>
</feature>
<dbReference type="CDD" id="cd00086">
    <property type="entry name" value="homeodomain"/>
    <property type="match status" value="3"/>
</dbReference>
<dbReference type="GO" id="GO:0051930">
    <property type="term" value="P:regulation of sensory perception of pain"/>
    <property type="evidence" value="ECO:0007669"/>
    <property type="project" value="Ensembl"/>
</dbReference>
<feature type="compositionally biased region" description="Polar residues" evidence="14">
    <location>
        <begin position="385"/>
        <end position="394"/>
    </location>
</feature>
<evidence type="ECO:0000259" key="15">
    <source>
        <dbReference type="PROSITE" id="PS50071"/>
    </source>
</evidence>
<keyword evidence="3" id="KW-0677">Repeat</keyword>
<dbReference type="Gene3D" id="3.30.160.60">
    <property type="entry name" value="Classic Zinc Finger"/>
    <property type="match status" value="3"/>
</dbReference>
<feature type="region of interest" description="Disordered" evidence="14">
    <location>
        <begin position="2262"/>
        <end position="2317"/>
    </location>
</feature>
<feature type="compositionally biased region" description="Basic and acidic residues" evidence="14">
    <location>
        <begin position="1274"/>
        <end position="1306"/>
    </location>
</feature>
<dbReference type="GeneTree" id="ENSGT00940000160537"/>
<feature type="region of interest" description="Disordered" evidence="14">
    <location>
        <begin position="1"/>
        <end position="109"/>
    </location>
</feature>
<dbReference type="InterPro" id="IPR003604">
    <property type="entry name" value="Matrin/U1-like-C_Znf_C2H2"/>
</dbReference>
<evidence type="ECO:0000256" key="2">
    <source>
        <dbReference type="ARBA" id="ARBA00022723"/>
    </source>
</evidence>
<dbReference type="SUPFAM" id="SSF57667">
    <property type="entry name" value="beta-beta-alpha zinc fingers"/>
    <property type="match status" value="4"/>
</dbReference>
<feature type="compositionally biased region" description="Polar residues" evidence="14">
    <location>
        <begin position="2277"/>
        <end position="2289"/>
    </location>
</feature>
<feature type="compositionally biased region" description="Pro residues" evidence="14">
    <location>
        <begin position="611"/>
        <end position="624"/>
    </location>
</feature>
<dbReference type="FunFam" id="3.30.160.60:FF:000081">
    <property type="entry name" value="Zinc finger homeobox protein 4"/>
    <property type="match status" value="1"/>
</dbReference>
<evidence type="ECO:0000256" key="6">
    <source>
        <dbReference type="ARBA" id="ARBA00023015"/>
    </source>
</evidence>
<feature type="region of interest" description="Disordered" evidence="14">
    <location>
        <begin position="1690"/>
        <end position="1764"/>
    </location>
</feature>
<dbReference type="SUPFAM" id="SSF46689">
    <property type="entry name" value="Homeodomain-like"/>
    <property type="match status" value="3"/>
</dbReference>